<gene>
    <name evidence="2" type="ORF">INT44_003150</name>
</gene>
<feature type="transmembrane region" description="Helical" evidence="1">
    <location>
        <begin position="12"/>
        <end position="33"/>
    </location>
</feature>
<protein>
    <submittedName>
        <fullName evidence="2">Uncharacterized protein</fullName>
    </submittedName>
</protein>
<keyword evidence="1" id="KW-0812">Transmembrane</keyword>
<keyword evidence="1" id="KW-0472">Membrane</keyword>
<dbReference type="Proteomes" id="UP000612746">
    <property type="component" value="Unassembled WGS sequence"/>
</dbReference>
<dbReference type="EMBL" id="JAEPRA010000004">
    <property type="protein sequence ID" value="KAG2186923.1"/>
    <property type="molecule type" value="Genomic_DNA"/>
</dbReference>
<keyword evidence="1" id="KW-1133">Transmembrane helix</keyword>
<evidence type="ECO:0000256" key="1">
    <source>
        <dbReference type="SAM" id="Phobius"/>
    </source>
</evidence>
<evidence type="ECO:0000313" key="3">
    <source>
        <dbReference type="Proteomes" id="UP000612746"/>
    </source>
</evidence>
<feature type="transmembrane region" description="Helical" evidence="1">
    <location>
        <begin position="468"/>
        <end position="487"/>
    </location>
</feature>
<comment type="caution">
    <text evidence="2">The sequence shown here is derived from an EMBL/GenBank/DDBJ whole genome shotgun (WGS) entry which is preliminary data.</text>
</comment>
<name>A0A8H7UP55_9FUNG</name>
<evidence type="ECO:0000313" key="2">
    <source>
        <dbReference type="EMBL" id="KAG2186923.1"/>
    </source>
</evidence>
<accession>A0A8H7UP55</accession>
<reference evidence="2" key="1">
    <citation type="submission" date="2020-12" db="EMBL/GenBank/DDBJ databases">
        <title>Metabolic potential, ecology and presence of endohyphal bacteria is reflected in genomic diversity of Mucoromycotina.</title>
        <authorList>
            <person name="Muszewska A."/>
            <person name="Okrasinska A."/>
            <person name="Steczkiewicz K."/>
            <person name="Drgas O."/>
            <person name="Orlowska M."/>
            <person name="Perlinska-Lenart U."/>
            <person name="Aleksandrzak-Piekarczyk T."/>
            <person name="Szatraj K."/>
            <person name="Zielenkiewicz U."/>
            <person name="Pilsyk S."/>
            <person name="Malc E."/>
            <person name="Mieczkowski P."/>
            <person name="Kruszewska J.S."/>
            <person name="Biernat P."/>
            <person name="Pawlowska J."/>
        </authorList>
    </citation>
    <scope>NUCLEOTIDE SEQUENCE</scope>
    <source>
        <strain evidence="2">WA0000051536</strain>
    </source>
</reference>
<dbReference type="AlphaFoldDB" id="A0A8H7UP55"/>
<proteinExistence type="predicted"/>
<keyword evidence="3" id="KW-1185">Reference proteome</keyword>
<organism evidence="2 3">
    <name type="scientific">Umbelopsis vinacea</name>
    <dbReference type="NCBI Taxonomy" id="44442"/>
    <lineage>
        <taxon>Eukaryota</taxon>
        <taxon>Fungi</taxon>
        <taxon>Fungi incertae sedis</taxon>
        <taxon>Mucoromycota</taxon>
        <taxon>Mucoromycotina</taxon>
        <taxon>Umbelopsidomycetes</taxon>
        <taxon>Umbelopsidales</taxon>
        <taxon>Umbelopsidaceae</taxon>
        <taxon>Umbelopsis</taxon>
    </lineage>
</organism>
<feature type="transmembrane region" description="Helical" evidence="1">
    <location>
        <begin position="70"/>
        <end position="89"/>
    </location>
</feature>
<sequence>MLLTSTELQLFYFAVKVSFSAAIATLATTSLYLSREYDLMTRKGAISVSTLFSPVKTVITLKAFLNRKGVLPLLLLVLVHFTELIPTALSKLAYGVTTVINSSHVTVAIPVPQSWAQTLALPVAQSGAGAGDKVGMLRNFMSPLSLDGADHFSVLDYNSSDAVARPLVVDSKNWCVGFGGAQNCVSYFNYWQGYGDNEKSYANTTDGWEYAWSNSSVDPDFDVAFDLSPYYAKISPASIDWSTAFSQSMTHPYAWLRDQAGYQTLDNLTMYWSHQEMGHKFYFSGTGIVDLSGIFSMSKSLAECSLLSRVRPYPRNGSLPSYNIYSSKSELSGNSLCRVLLYQYRQAEQDVVIALAAITKYLAFSDGQRYVESSSFTSNQLYQPTPAMFTTYENISTSGSSIGLMTSVVMPFYSSNPPGGVGSYSLSCDLSSSDPCIDVLTMLAQTLVGGVQVPVYTERLAYVTYLPALSWLLIVTPLLLFTSALIYNLTRTQKNWFCDLRDTVINTTLVEGKDCNSGRCSAEKFSLHYSEVDKHVYTLLSNEKLLRGALVEEVLPLKENVSYKGLTKHAVSNITECTVEGEDYGGCEEEYPTGVKFTTSSEGNPEALIGHTSRGLSMTGSPSIKISSISWPIPLPTDRYLATTVSNPL</sequence>